<accession>A0AAW3X506</accession>
<dbReference type="Pfam" id="PF04860">
    <property type="entry name" value="Phage_portal"/>
    <property type="match status" value="1"/>
</dbReference>
<dbReference type="InterPro" id="IPR006944">
    <property type="entry name" value="Phage/GTA_portal"/>
</dbReference>
<proteinExistence type="predicted"/>
<comment type="caution">
    <text evidence="2">The sequence shown here is derived from an EMBL/GenBank/DDBJ whole genome shotgun (WGS) entry which is preliminary data.</text>
</comment>
<protein>
    <submittedName>
        <fullName evidence="2">Phage portal protein</fullName>
    </submittedName>
</protein>
<evidence type="ECO:0000313" key="3">
    <source>
        <dbReference type="Proteomes" id="UP000653904"/>
    </source>
</evidence>
<dbReference type="AlphaFoldDB" id="A0AAW3X506"/>
<sequence>MKFLDYLFHGKELRYIDSYFKMLNGYSPTFTSYNGGVYEMDLTRTAVNSFATHCSKLKPEIEGSALKSLEKTLQHKPNYFMDTTKFIKRLATYVAVEHTAFIIPIEDEYGRLCGWYPLRAQRCEVVEAAGQVYLRYLFANGEHGAIEFERVGIMTDFEYTDDLFGEDNRTLKPTMQLIHTQNEGIINAVKNSANIRFLAKVANMLKPEDIKKERQRFTEDNLSADNDSGMIIYDNKFSELKQVESKPYTPNALQMQNIQENVCTHFGTNMDILQNKFDENTWNAYYEGKIEPFAIQLSLVMTNMSFTERERACGNAIFFSANRLQYASNATKLSVSTQLFDRALLNRNGVMDIWNMAHVEDGEKYYIRKEYTEVSELQNSNGKPQIIIQQAPIATGQQAEPQQTPPAAAGEPAGGLGEKEGVNNAD</sequence>
<feature type="compositionally biased region" description="Basic and acidic residues" evidence="1">
    <location>
        <begin position="417"/>
        <end position="426"/>
    </location>
</feature>
<name>A0AAW3X506_9CLOT</name>
<evidence type="ECO:0000256" key="1">
    <source>
        <dbReference type="SAM" id="MobiDB-lite"/>
    </source>
</evidence>
<reference evidence="2 3" key="1">
    <citation type="submission" date="2020-08" db="EMBL/GenBank/DDBJ databases">
        <title>Genome public.</title>
        <authorList>
            <person name="Liu C."/>
            <person name="Sun Q."/>
        </authorList>
    </citation>
    <scope>NUCLEOTIDE SEQUENCE [LARGE SCALE GENOMIC DNA]</scope>
    <source>
        <strain evidence="2 3">BX14</strain>
    </source>
</reference>
<organism evidence="2 3">
    <name type="scientific">Clostridium segne</name>
    <dbReference type="NCBI Taxonomy" id="2763038"/>
    <lineage>
        <taxon>Bacteria</taxon>
        <taxon>Bacillati</taxon>
        <taxon>Bacillota</taxon>
        <taxon>Clostridia</taxon>
        <taxon>Eubacteriales</taxon>
        <taxon>Clostridiaceae</taxon>
        <taxon>Clostridium</taxon>
    </lineage>
</organism>
<feature type="region of interest" description="Disordered" evidence="1">
    <location>
        <begin position="386"/>
        <end position="426"/>
    </location>
</feature>
<dbReference type="RefSeq" id="WP_009297815.1">
    <property type="nucleotide sequence ID" value="NZ_JACOOW010000013.1"/>
</dbReference>
<gene>
    <name evidence="2" type="ORF">H8S19_10400</name>
</gene>
<dbReference type="Proteomes" id="UP000653904">
    <property type="component" value="Unassembled WGS sequence"/>
</dbReference>
<keyword evidence="3" id="KW-1185">Reference proteome</keyword>
<dbReference type="EMBL" id="JACOOW010000013">
    <property type="protein sequence ID" value="MBC5657458.1"/>
    <property type="molecule type" value="Genomic_DNA"/>
</dbReference>
<feature type="compositionally biased region" description="Low complexity" evidence="1">
    <location>
        <begin position="386"/>
        <end position="411"/>
    </location>
</feature>
<evidence type="ECO:0000313" key="2">
    <source>
        <dbReference type="EMBL" id="MBC5657458.1"/>
    </source>
</evidence>